<dbReference type="AlphaFoldDB" id="A0A8E0WT22"/>
<dbReference type="RefSeq" id="WP_020820913.1">
    <property type="nucleotide sequence ID" value="NZ_JANF02000048.1"/>
</dbReference>
<gene>
    <name evidence="1" type="ORF">AL00_09375</name>
</gene>
<evidence type="ECO:0000313" key="2">
    <source>
        <dbReference type="Proteomes" id="UP000028135"/>
    </source>
</evidence>
<proteinExistence type="predicted"/>
<name>A0A8E0WT22_9SPHN</name>
<reference evidence="1 2" key="1">
    <citation type="submission" date="2014-05" db="EMBL/GenBank/DDBJ databases">
        <title>Genome Announcement of Sphingobium lucknowense F2.</title>
        <authorList>
            <person name="Lal R."/>
            <person name="Negi V."/>
            <person name="Lata P."/>
            <person name="Sangwan N."/>
            <person name="Gupta S.K."/>
            <person name="Rao D.L.N."/>
            <person name="Das S."/>
        </authorList>
    </citation>
    <scope>NUCLEOTIDE SEQUENCE [LARGE SCALE GENOMIC DNA]</scope>
    <source>
        <strain evidence="1 2">F2</strain>
    </source>
</reference>
<evidence type="ECO:0000313" key="1">
    <source>
        <dbReference type="EMBL" id="KER36675.1"/>
    </source>
</evidence>
<accession>A0A8E0WT22</accession>
<organism evidence="1 2">
    <name type="scientific">Sphingobium indicum F2</name>
    <dbReference type="NCBI Taxonomy" id="1450518"/>
    <lineage>
        <taxon>Bacteria</taxon>
        <taxon>Pseudomonadati</taxon>
        <taxon>Pseudomonadota</taxon>
        <taxon>Alphaproteobacteria</taxon>
        <taxon>Sphingomonadales</taxon>
        <taxon>Sphingomonadaceae</taxon>
        <taxon>Sphingobium</taxon>
    </lineage>
</organism>
<sequence length="122" mass="13627">MTDRFFCPRGPGADSPFNAPFNGEATWQEDRTCSYCGSLHPDVLFEQIEKGAQFGPTDKSHKVYVHLIDHVVRGAGKFYFQHLDQSQRGKFIELLNAGAVNIGYPGHFYVLPFFAMRAPSAG</sequence>
<comment type="caution">
    <text evidence="1">The sequence shown here is derived from an EMBL/GenBank/DDBJ whole genome shotgun (WGS) entry which is preliminary data.</text>
</comment>
<dbReference type="EMBL" id="JANF02000048">
    <property type="protein sequence ID" value="KER36675.1"/>
    <property type="molecule type" value="Genomic_DNA"/>
</dbReference>
<protein>
    <submittedName>
        <fullName evidence="1">Uncharacterized protein</fullName>
    </submittedName>
</protein>
<dbReference type="Proteomes" id="UP000028135">
    <property type="component" value="Unassembled WGS sequence"/>
</dbReference>